<dbReference type="FunFam" id="3.30.70.1560:FF:000001">
    <property type="entry name" value="Pseudouridine synthase"/>
    <property type="match status" value="1"/>
</dbReference>
<dbReference type="PROSITE" id="PS01149">
    <property type="entry name" value="PSI_RSU"/>
    <property type="match status" value="1"/>
</dbReference>
<dbReference type="OrthoDB" id="9807213at2"/>
<keyword evidence="2 4" id="KW-0694">RNA-binding</keyword>
<dbReference type="InterPro" id="IPR002942">
    <property type="entry name" value="S4_RNA-bd"/>
</dbReference>
<evidence type="ECO:0000313" key="7">
    <source>
        <dbReference type="EMBL" id="PAB61180.1"/>
    </source>
</evidence>
<comment type="caution">
    <text evidence="7">The sequence shown here is derived from an EMBL/GenBank/DDBJ whole genome shotgun (WGS) entry which is preliminary data.</text>
</comment>
<dbReference type="SUPFAM" id="SSF55120">
    <property type="entry name" value="Pseudouridine synthase"/>
    <property type="match status" value="1"/>
</dbReference>
<evidence type="ECO:0000256" key="1">
    <source>
        <dbReference type="ARBA" id="ARBA00008348"/>
    </source>
</evidence>
<dbReference type="FunFam" id="3.10.290.10:FF:000003">
    <property type="entry name" value="Pseudouridine synthase"/>
    <property type="match status" value="1"/>
</dbReference>
<dbReference type="InterPro" id="IPR036986">
    <property type="entry name" value="S4_RNA-bd_sf"/>
</dbReference>
<dbReference type="InterPro" id="IPR000748">
    <property type="entry name" value="PsdUridine_synth_RsuA/RluB/E/F"/>
</dbReference>
<dbReference type="Gene3D" id="3.30.70.580">
    <property type="entry name" value="Pseudouridine synthase I, catalytic domain, N-terminal subdomain"/>
    <property type="match status" value="1"/>
</dbReference>
<dbReference type="InterPro" id="IPR050343">
    <property type="entry name" value="RsuA_PseudoU_synthase"/>
</dbReference>
<proteinExistence type="inferred from homology"/>
<dbReference type="GO" id="GO:0003723">
    <property type="term" value="F:RNA binding"/>
    <property type="evidence" value="ECO:0007669"/>
    <property type="project" value="UniProtKB-KW"/>
</dbReference>
<feature type="domain" description="RNA-binding S4" evidence="6">
    <location>
        <begin position="1"/>
        <end position="65"/>
    </location>
</feature>
<dbReference type="GO" id="GO:0005829">
    <property type="term" value="C:cytosol"/>
    <property type="evidence" value="ECO:0007669"/>
    <property type="project" value="UniProtKB-ARBA"/>
</dbReference>
<dbReference type="InterPro" id="IPR020103">
    <property type="entry name" value="PsdUridine_synth_cat_dom_sf"/>
</dbReference>
<dbReference type="InterPro" id="IPR020094">
    <property type="entry name" value="TruA/RsuA/RluB/E/F_N"/>
</dbReference>
<evidence type="ECO:0000259" key="6">
    <source>
        <dbReference type="SMART" id="SM00363"/>
    </source>
</evidence>
<gene>
    <name evidence="7" type="ORF">CCE28_01775</name>
</gene>
<keyword evidence="3 5" id="KW-0413">Isomerase</keyword>
<name>A0A267MR20_9FIRM</name>
<dbReference type="AlphaFoldDB" id="A0A267MR20"/>
<dbReference type="NCBIfam" id="TIGR00093">
    <property type="entry name" value="pseudouridine synthase"/>
    <property type="match status" value="1"/>
</dbReference>
<dbReference type="SUPFAM" id="SSF55174">
    <property type="entry name" value="Alpha-L RNA-binding motif"/>
    <property type="match status" value="1"/>
</dbReference>
<dbReference type="SMART" id="SM00363">
    <property type="entry name" value="S4"/>
    <property type="match status" value="1"/>
</dbReference>
<comment type="similarity">
    <text evidence="1 5">Belongs to the pseudouridine synthase RsuA family.</text>
</comment>
<reference evidence="7 8" key="1">
    <citation type="submission" date="2017-06" db="EMBL/GenBank/DDBJ databases">
        <title>Draft genome sequence of anaerobic fermentative bacterium Anaeromicrobium sediminis DY2726D isolated from West Pacific Ocean sediments.</title>
        <authorList>
            <person name="Zeng X."/>
        </authorList>
    </citation>
    <scope>NUCLEOTIDE SEQUENCE [LARGE SCALE GENOMIC DNA]</scope>
    <source>
        <strain evidence="7 8">DY2726D</strain>
    </source>
</reference>
<dbReference type="EMBL" id="NIBG01000001">
    <property type="protein sequence ID" value="PAB61180.1"/>
    <property type="molecule type" value="Genomic_DNA"/>
</dbReference>
<organism evidence="7 8">
    <name type="scientific">Anaeromicrobium sediminis</name>
    <dbReference type="NCBI Taxonomy" id="1478221"/>
    <lineage>
        <taxon>Bacteria</taxon>
        <taxon>Bacillati</taxon>
        <taxon>Bacillota</taxon>
        <taxon>Clostridia</taxon>
        <taxon>Peptostreptococcales</taxon>
        <taxon>Thermotaleaceae</taxon>
        <taxon>Anaeromicrobium</taxon>
    </lineage>
</organism>
<evidence type="ECO:0000256" key="2">
    <source>
        <dbReference type="ARBA" id="ARBA00022884"/>
    </source>
</evidence>
<dbReference type="Gene3D" id="3.10.290.10">
    <property type="entry name" value="RNA-binding S4 domain"/>
    <property type="match status" value="1"/>
</dbReference>
<evidence type="ECO:0000256" key="4">
    <source>
        <dbReference type="PROSITE-ProRule" id="PRU00182"/>
    </source>
</evidence>
<dbReference type="GO" id="GO:0120159">
    <property type="term" value="F:rRNA pseudouridine synthase activity"/>
    <property type="evidence" value="ECO:0007669"/>
    <property type="project" value="UniProtKB-ARBA"/>
</dbReference>
<dbReference type="PANTHER" id="PTHR47683:SF2">
    <property type="entry name" value="RNA-BINDING S4 DOMAIN-CONTAINING PROTEIN"/>
    <property type="match status" value="1"/>
</dbReference>
<dbReference type="Pfam" id="PF01479">
    <property type="entry name" value="S4"/>
    <property type="match status" value="1"/>
</dbReference>
<dbReference type="GO" id="GO:0000455">
    <property type="term" value="P:enzyme-directed rRNA pseudouridine synthesis"/>
    <property type="evidence" value="ECO:0007669"/>
    <property type="project" value="UniProtKB-ARBA"/>
</dbReference>
<keyword evidence="8" id="KW-1185">Reference proteome</keyword>
<dbReference type="CDD" id="cd02870">
    <property type="entry name" value="PseudoU_synth_RsuA_like"/>
    <property type="match status" value="1"/>
</dbReference>
<protein>
    <recommendedName>
        <fullName evidence="5">Pseudouridine synthase</fullName>
        <ecNumber evidence="5">5.4.99.-</ecNumber>
    </recommendedName>
</protein>
<dbReference type="EC" id="5.4.99.-" evidence="5"/>
<dbReference type="Gene3D" id="3.30.70.1560">
    <property type="entry name" value="Alpha-L RNA-binding motif"/>
    <property type="match status" value="1"/>
</dbReference>
<accession>A0A267MR20</accession>
<sequence length="236" mass="27167">MKLQKYMAHCGVASRRKSEEMIKEGKVVVNGEVIDYMGKVIDPDKDVVKVNGRRIKPESIKKYILLYKPEGYVSTLSDEKDRKTVIDLVKDVKERVYPVGRLDYNTSGLLIMTNDGDLAYKLTHPKHEIKKTYMAKVRGHISEEKLEKLRNGVQIEGYKTSPAIVRRLKENQGTSVIEISIHEGKNRQVRKMFDSIGHSVVKLQRVSIGRINLDNLEKGKWRLLTSKEVNYLREGR</sequence>
<evidence type="ECO:0000256" key="5">
    <source>
        <dbReference type="RuleBase" id="RU003887"/>
    </source>
</evidence>
<dbReference type="InterPro" id="IPR042092">
    <property type="entry name" value="PsdUridine_s_RsuA/RluB/E/F_cat"/>
</dbReference>
<dbReference type="InterPro" id="IPR006145">
    <property type="entry name" value="PsdUridine_synth_RsuA/RluA"/>
</dbReference>
<dbReference type="InterPro" id="IPR018496">
    <property type="entry name" value="PsdUridine_synth_RsuA/RluB_CS"/>
</dbReference>
<dbReference type="Pfam" id="PF00849">
    <property type="entry name" value="PseudoU_synth_2"/>
    <property type="match status" value="1"/>
</dbReference>
<dbReference type="Proteomes" id="UP000216024">
    <property type="component" value="Unassembled WGS sequence"/>
</dbReference>
<dbReference type="RefSeq" id="WP_095130342.1">
    <property type="nucleotide sequence ID" value="NZ_NIBG01000001.1"/>
</dbReference>
<dbReference type="PROSITE" id="PS50889">
    <property type="entry name" value="S4"/>
    <property type="match status" value="1"/>
</dbReference>
<dbReference type="PANTHER" id="PTHR47683">
    <property type="entry name" value="PSEUDOURIDINE SYNTHASE FAMILY PROTEIN-RELATED"/>
    <property type="match status" value="1"/>
</dbReference>
<evidence type="ECO:0000256" key="3">
    <source>
        <dbReference type="ARBA" id="ARBA00023235"/>
    </source>
</evidence>
<evidence type="ECO:0000313" key="8">
    <source>
        <dbReference type="Proteomes" id="UP000216024"/>
    </source>
</evidence>
<dbReference type="CDD" id="cd00165">
    <property type="entry name" value="S4"/>
    <property type="match status" value="1"/>
</dbReference>